<dbReference type="SUPFAM" id="SSF52374">
    <property type="entry name" value="Nucleotidylyl transferase"/>
    <property type="match status" value="1"/>
</dbReference>
<feature type="domain" description="Aminoacyl-tRNA synthetase class Ia" evidence="12">
    <location>
        <begin position="15"/>
        <end position="573"/>
    </location>
</feature>
<keyword evidence="5 11" id="KW-0547">Nucleotide-binding</keyword>
<reference evidence="15" key="1">
    <citation type="submission" date="2023-03" db="EMBL/GenBank/DDBJ databases">
        <title>Andean soil-derived lignocellulolytic bacterial consortium as a source of novel taxa and putative plastic-active enzymes.</title>
        <authorList>
            <person name="Diaz-Garcia L."/>
            <person name="Chuvochina M."/>
            <person name="Feuerriegel G."/>
            <person name="Bunk B."/>
            <person name="Sproer C."/>
            <person name="Streit W.R."/>
            <person name="Rodriguez L.M."/>
            <person name="Overmann J."/>
            <person name="Jimenez D.J."/>
        </authorList>
    </citation>
    <scope>NUCLEOTIDE SEQUENCE</scope>
    <source>
        <strain evidence="15">MAG 7</strain>
    </source>
</reference>
<dbReference type="AlphaFoldDB" id="A0AAJ5WQD9"/>
<evidence type="ECO:0000256" key="2">
    <source>
        <dbReference type="ARBA" id="ARBA00011245"/>
    </source>
</evidence>
<dbReference type="SUPFAM" id="SSF47323">
    <property type="entry name" value="Anticodon-binding domain of a subclass of class I aminoacyl-tRNA synthetases"/>
    <property type="match status" value="1"/>
</dbReference>
<name>A0AAJ5WQD9_9BACT</name>
<dbReference type="NCBIfam" id="TIGR00422">
    <property type="entry name" value="valS"/>
    <property type="match status" value="1"/>
</dbReference>
<feature type="short sequence motif" description="'HIGH' region" evidence="11">
    <location>
        <begin position="43"/>
        <end position="53"/>
    </location>
</feature>
<dbReference type="Pfam" id="PF08264">
    <property type="entry name" value="Anticodon_1"/>
    <property type="match status" value="2"/>
</dbReference>
<dbReference type="GO" id="GO:0004832">
    <property type="term" value="F:valine-tRNA ligase activity"/>
    <property type="evidence" value="ECO:0007669"/>
    <property type="project" value="UniProtKB-UniRule"/>
</dbReference>
<keyword evidence="8 11" id="KW-0175">Coiled coil</keyword>
<comment type="function">
    <text evidence="11">Catalyzes the attachment of valine to tRNA(Val). As ValRS can inadvertently accommodate and process structurally similar amino acids such as threonine, to avoid such errors, it has a 'posttransfer' editing activity that hydrolyzes mischarged Thr-tRNA(Val) in a tRNA-dependent manner.</text>
</comment>
<evidence type="ECO:0000256" key="8">
    <source>
        <dbReference type="ARBA" id="ARBA00023054"/>
    </source>
</evidence>
<dbReference type="InterPro" id="IPR014729">
    <property type="entry name" value="Rossmann-like_a/b/a_fold"/>
</dbReference>
<dbReference type="Proteomes" id="UP001220610">
    <property type="component" value="Chromosome"/>
</dbReference>
<comment type="catalytic activity">
    <reaction evidence="10 11">
        <text>tRNA(Val) + L-valine + ATP = L-valyl-tRNA(Val) + AMP + diphosphate</text>
        <dbReference type="Rhea" id="RHEA:10704"/>
        <dbReference type="Rhea" id="RHEA-COMP:9672"/>
        <dbReference type="Rhea" id="RHEA-COMP:9708"/>
        <dbReference type="ChEBI" id="CHEBI:30616"/>
        <dbReference type="ChEBI" id="CHEBI:33019"/>
        <dbReference type="ChEBI" id="CHEBI:57762"/>
        <dbReference type="ChEBI" id="CHEBI:78442"/>
        <dbReference type="ChEBI" id="CHEBI:78537"/>
        <dbReference type="ChEBI" id="CHEBI:456215"/>
        <dbReference type="EC" id="6.1.1.9"/>
    </reaction>
</comment>
<dbReference type="Pfam" id="PF00133">
    <property type="entry name" value="tRNA-synt_1"/>
    <property type="match status" value="1"/>
</dbReference>
<keyword evidence="6 11" id="KW-0067">ATP-binding</keyword>
<dbReference type="EC" id="6.1.1.9" evidence="11"/>
<evidence type="ECO:0000256" key="10">
    <source>
        <dbReference type="ARBA" id="ARBA00047552"/>
    </source>
</evidence>
<dbReference type="InterPro" id="IPR009008">
    <property type="entry name" value="Val/Leu/Ile-tRNA-synth_edit"/>
</dbReference>
<dbReference type="CDD" id="cd07962">
    <property type="entry name" value="Anticodon_Ia_Val"/>
    <property type="match status" value="1"/>
</dbReference>
<dbReference type="PANTHER" id="PTHR11946:SF109">
    <property type="entry name" value="VALINE--TRNA LIGASE"/>
    <property type="match status" value="1"/>
</dbReference>
<dbReference type="FunFam" id="3.40.50.620:FF:000032">
    <property type="entry name" value="Valine--tRNA ligase"/>
    <property type="match status" value="1"/>
</dbReference>
<dbReference type="GO" id="GO:0005829">
    <property type="term" value="C:cytosol"/>
    <property type="evidence" value="ECO:0007669"/>
    <property type="project" value="TreeGrafter"/>
</dbReference>
<dbReference type="InterPro" id="IPR033705">
    <property type="entry name" value="Anticodon_Ia_Val"/>
</dbReference>
<dbReference type="Pfam" id="PF10458">
    <property type="entry name" value="Val_tRNA-synt_C"/>
    <property type="match status" value="1"/>
</dbReference>
<keyword evidence="7 11" id="KW-0648">Protein biosynthesis</keyword>
<accession>A0AAJ5WQD9</accession>
<comment type="caution">
    <text evidence="11">Lacks conserved residue(s) required for the propagation of feature annotation.</text>
</comment>
<evidence type="ECO:0000313" key="16">
    <source>
        <dbReference type="Proteomes" id="UP001220610"/>
    </source>
</evidence>
<evidence type="ECO:0000259" key="12">
    <source>
        <dbReference type="Pfam" id="PF00133"/>
    </source>
</evidence>
<sequence>MELSKNYHPGSTEDKWYRHWKEKRYFNSQPDHRPAFTVVIPPPNVTGVLHMGHTLNETVQDILVRKARMSGFNACWVPGSDHASIATEAKVVQMLDKEKGIKKADLSRDEFLKYAFEWKEKYGNIIYHQIEKLGCSVDWDRVSFTMDPDYYKAVIKVFADLYNKGLIYRGARMINWDPAAKTALSDEEVEYKEVQGKLYYVKYKVAGKDDEYVSIATQRPETIMGDTGVCVNPTDERYAHLKGQQLIVPLVNRPVPVIFDEYVDKEFGTGALKVTPAHDINDYNLGLKHNLGIIDTLNEDGTLSQAAEILVGMDRFKARKEVVKLLAEQDLLLKEEDYTTRLGFSQRTSAVVEPRISTQWFVAMRSLADKALEAVTSGQVRIHPGDKFMATYKYWLENVKDWCISRQLWWGQRIPAWYDDKGNCVVAETEYEALHIYKAKYGELSAEEGRLWQDEDVLDTWFSSWLWPMEVFKGITQPGNKDINYYYPTSVLVTGQDIIFFWVARMIMAGMEYMDLKPFSDVYFTGMVRDKQGRKMSKQLGNSPDLLELIEKFGADAVRFGIMISSPAGNDLLFDDSSPEQGRNFNNKIWNALKLVKLWEERVVDKPADSDGEFAIRWFSNRLHEAKAEVEKLYKDFKLSEALKTLYSLIWDDFCSWYLEWVKPAYVKNAAGETEGAAAMETIAGNMTTGDALAQLGAAAATADTGISKEVYEKTVEFFSELMQLLHPFMPFITEEIYHLLAERTDDLCVKQFTVPQAADAGILEQGQLLKDVISGIRDARNKNQLKPKDLVKLYIQTSNQETYTIIQPILSRQSNLESAEFVKETIPNTIAVVIGKDKFCIGTEKQLDPAQHREELQKDLKYLQGFLAAVEKKLGNERFVQNAKPDVVALEQQKKADALAKMKIIEESLAAL</sequence>
<dbReference type="Gene3D" id="3.40.50.620">
    <property type="entry name" value="HUPs"/>
    <property type="match status" value="2"/>
</dbReference>
<dbReference type="InterPro" id="IPR037118">
    <property type="entry name" value="Val-tRNA_synth_C_sf"/>
</dbReference>
<evidence type="ECO:0000256" key="6">
    <source>
        <dbReference type="ARBA" id="ARBA00022840"/>
    </source>
</evidence>
<dbReference type="InterPro" id="IPR009080">
    <property type="entry name" value="tRNAsynth_Ia_anticodon-bd"/>
</dbReference>
<dbReference type="GO" id="GO:0005524">
    <property type="term" value="F:ATP binding"/>
    <property type="evidence" value="ECO:0007669"/>
    <property type="project" value="UniProtKB-UniRule"/>
</dbReference>
<dbReference type="SUPFAM" id="SSF46589">
    <property type="entry name" value="tRNA-binding arm"/>
    <property type="match status" value="1"/>
</dbReference>
<dbReference type="PROSITE" id="PS00178">
    <property type="entry name" value="AA_TRNA_LIGASE_I"/>
    <property type="match status" value="1"/>
</dbReference>
<keyword evidence="3 11" id="KW-0963">Cytoplasm</keyword>
<dbReference type="InterPro" id="IPR010978">
    <property type="entry name" value="tRNA-bd_arm"/>
</dbReference>
<comment type="similarity">
    <text evidence="11">Belongs to the class-I aminoacyl-tRNA synthetase family. ValS type 1 subfamily.</text>
</comment>
<evidence type="ECO:0000256" key="4">
    <source>
        <dbReference type="ARBA" id="ARBA00022598"/>
    </source>
</evidence>
<dbReference type="PRINTS" id="PR00986">
    <property type="entry name" value="TRNASYNTHVAL"/>
</dbReference>
<keyword evidence="9 11" id="KW-0030">Aminoacyl-tRNA synthetase</keyword>
<evidence type="ECO:0000256" key="11">
    <source>
        <dbReference type="HAMAP-Rule" id="MF_02004"/>
    </source>
</evidence>
<comment type="domain">
    <text evidence="11">ValRS has two distinct active sites: one for aminoacylation and one for editing. The misactivated threonine is translocated from the active site to the editing site.</text>
</comment>
<dbReference type="InterPro" id="IPR013155">
    <property type="entry name" value="M/V/L/I-tRNA-synth_anticd-bd"/>
</dbReference>
<feature type="domain" description="Methionyl/Valyl/Leucyl/Isoleucyl-tRNA synthetase anticodon-binding" evidence="13">
    <location>
        <begin position="617"/>
        <end position="674"/>
    </location>
</feature>
<comment type="domain">
    <text evidence="11">The C-terminal coiled-coil domain is crucial for aminoacylation activity.</text>
</comment>
<evidence type="ECO:0000256" key="9">
    <source>
        <dbReference type="ARBA" id="ARBA00023146"/>
    </source>
</evidence>
<proteinExistence type="inferred from homology"/>
<dbReference type="GO" id="GO:0006438">
    <property type="term" value="P:valyl-tRNA aminoacylation"/>
    <property type="evidence" value="ECO:0007669"/>
    <property type="project" value="UniProtKB-UniRule"/>
</dbReference>
<dbReference type="PANTHER" id="PTHR11946">
    <property type="entry name" value="VALYL-TRNA SYNTHETASES"/>
    <property type="match status" value="1"/>
</dbReference>
<evidence type="ECO:0000259" key="14">
    <source>
        <dbReference type="Pfam" id="PF10458"/>
    </source>
</evidence>
<dbReference type="SUPFAM" id="SSF50677">
    <property type="entry name" value="ValRS/IleRS/LeuRS editing domain"/>
    <property type="match status" value="1"/>
</dbReference>
<evidence type="ECO:0000259" key="13">
    <source>
        <dbReference type="Pfam" id="PF08264"/>
    </source>
</evidence>
<feature type="binding site" evidence="11">
    <location>
        <position position="538"/>
    </location>
    <ligand>
        <name>ATP</name>
        <dbReference type="ChEBI" id="CHEBI:30616"/>
    </ligand>
</feature>
<dbReference type="HAMAP" id="MF_02004">
    <property type="entry name" value="Val_tRNA_synth_type1"/>
    <property type="match status" value="1"/>
</dbReference>
<comment type="subunit">
    <text evidence="2 11">Monomer.</text>
</comment>
<evidence type="ECO:0000256" key="3">
    <source>
        <dbReference type="ARBA" id="ARBA00022490"/>
    </source>
</evidence>
<evidence type="ECO:0000256" key="7">
    <source>
        <dbReference type="ARBA" id="ARBA00022917"/>
    </source>
</evidence>
<dbReference type="GO" id="GO:0002161">
    <property type="term" value="F:aminoacyl-tRNA deacylase activity"/>
    <property type="evidence" value="ECO:0007669"/>
    <property type="project" value="InterPro"/>
</dbReference>
<protein>
    <recommendedName>
        <fullName evidence="11">Valine--tRNA ligase</fullName>
        <ecNumber evidence="11">6.1.1.9</ecNumber>
    </recommendedName>
    <alternativeName>
        <fullName evidence="11">Valyl-tRNA synthetase</fullName>
        <shortName evidence="11">ValRS</shortName>
    </alternativeName>
</protein>
<feature type="domain" description="Valyl-tRNA synthetase tRNA-binding arm" evidence="14">
    <location>
        <begin position="851"/>
        <end position="913"/>
    </location>
</feature>
<evidence type="ECO:0000256" key="5">
    <source>
        <dbReference type="ARBA" id="ARBA00022741"/>
    </source>
</evidence>
<dbReference type="InterPro" id="IPR002300">
    <property type="entry name" value="aa-tRNA-synth_Ia"/>
</dbReference>
<dbReference type="InterPro" id="IPR002303">
    <property type="entry name" value="Valyl-tRNA_ligase"/>
</dbReference>
<dbReference type="Gene3D" id="1.10.287.380">
    <property type="entry name" value="Valyl-tRNA synthetase, C-terminal domain"/>
    <property type="match status" value="1"/>
</dbReference>
<keyword evidence="4 11" id="KW-0436">Ligase</keyword>
<comment type="subcellular location">
    <subcellularLocation>
        <location evidence="1 11">Cytoplasm</location>
    </subcellularLocation>
</comment>
<evidence type="ECO:0000256" key="1">
    <source>
        <dbReference type="ARBA" id="ARBA00004496"/>
    </source>
</evidence>
<dbReference type="InterPro" id="IPR001412">
    <property type="entry name" value="aa-tRNA-synth_I_CS"/>
</dbReference>
<dbReference type="EMBL" id="CP119311">
    <property type="protein sequence ID" value="WEK34154.1"/>
    <property type="molecule type" value="Genomic_DNA"/>
</dbReference>
<organism evidence="15 16">
    <name type="scientific">Candidatus Pseudobacter hemicellulosilyticus</name>
    <dbReference type="NCBI Taxonomy" id="3121375"/>
    <lineage>
        <taxon>Bacteria</taxon>
        <taxon>Pseudomonadati</taxon>
        <taxon>Bacteroidota</taxon>
        <taxon>Chitinophagia</taxon>
        <taxon>Chitinophagales</taxon>
        <taxon>Chitinophagaceae</taxon>
        <taxon>Pseudobacter</taxon>
    </lineage>
</organism>
<dbReference type="CDD" id="cd00817">
    <property type="entry name" value="ValRS_core"/>
    <property type="match status" value="1"/>
</dbReference>
<dbReference type="Gene3D" id="3.90.740.10">
    <property type="entry name" value="Valyl/Leucyl/Isoleucyl-tRNA synthetase, editing domain"/>
    <property type="match status" value="1"/>
</dbReference>
<dbReference type="NCBIfam" id="NF004349">
    <property type="entry name" value="PRK05729.1"/>
    <property type="match status" value="1"/>
</dbReference>
<evidence type="ECO:0000313" key="15">
    <source>
        <dbReference type="EMBL" id="WEK34154.1"/>
    </source>
</evidence>
<gene>
    <name evidence="11" type="primary">valS</name>
    <name evidence="15" type="ORF">P0Y53_16825</name>
</gene>
<dbReference type="InterPro" id="IPR019499">
    <property type="entry name" value="Val-tRNA_synth_tRNA-bd"/>
</dbReference>
<feature type="domain" description="Methionyl/Valyl/Leucyl/Isoleucyl-tRNA synthetase anticodon-binding" evidence="13">
    <location>
        <begin position="709"/>
        <end position="794"/>
    </location>
</feature>
<dbReference type="Gene3D" id="1.10.730.10">
    <property type="entry name" value="Isoleucyl-tRNA Synthetase, Domain 1"/>
    <property type="match status" value="1"/>
</dbReference>